<evidence type="ECO:0000256" key="4">
    <source>
        <dbReference type="RuleBase" id="RU364078"/>
    </source>
</evidence>
<organism evidence="7">
    <name type="scientific">Oceanithermus profundus</name>
    <dbReference type="NCBI Taxonomy" id="187137"/>
    <lineage>
        <taxon>Bacteria</taxon>
        <taxon>Thermotogati</taxon>
        <taxon>Deinococcota</taxon>
        <taxon>Deinococci</taxon>
        <taxon>Thermales</taxon>
        <taxon>Thermaceae</taxon>
        <taxon>Oceanithermus</taxon>
    </lineage>
</organism>
<dbReference type="Pfam" id="PF04127">
    <property type="entry name" value="DFP"/>
    <property type="match status" value="1"/>
</dbReference>
<dbReference type="PANTHER" id="PTHR14359:SF6">
    <property type="entry name" value="PHOSPHOPANTOTHENOYLCYSTEINE DECARBOXYLASE"/>
    <property type="match status" value="1"/>
</dbReference>
<comment type="pathway">
    <text evidence="3 4">Cofactor biosynthesis; coenzyme A biosynthesis; CoA from (R)-pantothenate: step 3/5.</text>
</comment>
<dbReference type="PANTHER" id="PTHR14359">
    <property type="entry name" value="HOMO-OLIGOMERIC FLAVIN CONTAINING CYS DECARBOXYLASE FAMILY"/>
    <property type="match status" value="1"/>
</dbReference>
<feature type="binding site" evidence="3">
    <location>
        <begin position="307"/>
        <end position="310"/>
    </location>
    <ligand>
        <name>CTP</name>
        <dbReference type="ChEBI" id="CHEBI:37563"/>
    </ligand>
</feature>
<comment type="similarity">
    <text evidence="3 4">In the C-terminal section; belongs to the PPC synthetase family.</text>
</comment>
<dbReference type="InterPro" id="IPR003382">
    <property type="entry name" value="Flavoprotein"/>
</dbReference>
<comment type="similarity">
    <text evidence="3 4">In the N-terminal section; belongs to the HFCD (homo-oligomeric flavin containing Cys decarboxylase) superfamily.</text>
</comment>
<dbReference type="EMBL" id="DRPZ01000075">
    <property type="protein sequence ID" value="HGY08972.1"/>
    <property type="molecule type" value="Genomic_DNA"/>
</dbReference>
<evidence type="ECO:0000313" key="7">
    <source>
        <dbReference type="EMBL" id="HGY08972.1"/>
    </source>
</evidence>
<comment type="catalytic activity">
    <reaction evidence="3 4">
        <text>(R)-4'-phosphopantothenate + L-cysteine + CTP = N-[(R)-4-phosphopantothenoyl]-L-cysteine + CMP + diphosphate + H(+)</text>
        <dbReference type="Rhea" id="RHEA:19397"/>
        <dbReference type="ChEBI" id="CHEBI:10986"/>
        <dbReference type="ChEBI" id="CHEBI:15378"/>
        <dbReference type="ChEBI" id="CHEBI:33019"/>
        <dbReference type="ChEBI" id="CHEBI:35235"/>
        <dbReference type="ChEBI" id="CHEBI:37563"/>
        <dbReference type="ChEBI" id="CHEBI:59458"/>
        <dbReference type="ChEBI" id="CHEBI:60377"/>
        <dbReference type="EC" id="6.3.2.5"/>
    </reaction>
</comment>
<dbReference type="SUPFAM" id="SSF102645">
    <property type="entry name" value="CoaB-like"/>
    <property type="match status" value="1"/>
</dbReference>
<feature type="domain" description="DNA/pantothenate metabolism flavoprotein C-terminal" evidence="6">
    <location>
        <begin position="188"/>
        <end position="398"/>
    </location>
</feature>
<dbReference type="HAMAP" id="MF_02225">
    <property type="entry name" value="CoaBC"/>
    <property type="match status" value="1"/>
</dbReference>
<sequence>MSRSGSGRIVVAAGGGVAALKTPFLLRRLREAGYEVRAAASERALRFTTETALAVAAGGPVGTEARWFAPEGGALHLELARWADLMVVAPATAAGLARAAAGLAEDLITATVLAGARRVLWAPAMNPEMWHHPATQANVERLRAWGHAFVGPEHGALAAVGEGEGLGRMSEPETIVEHVRHHLTPKDLEGYTVLVTAGPTREYFDPVRFISNPSSGKMGYAAAEAARDRGARVVLVSGPTHLPDPWGVEVVRVERAQEMYEAMLTRFDEADAVVMAAAVADWRPTETAPEKTPKQAGVNTVELVPTPDILAELGRRKKTGQVLVGFAMETQQGRERARAKLDKKRLDLIALNFPTRAQSAFGSEFNEVELIDPSGHVEVTGLRSKRDVADRILDRIHDLLARKEAERNAQ</sequence>
<comment type="function">
    <text evidence="3">Catalyzes two sequential steps in the biosynthesis of coenzyme A. In the first step cysteine is conjugated to 4'-phosphopantothenate to form 4-phosphopantothenoylcysteine. In the second step the latter compound is decarboxylated to form 4'-phosphopantotheine.</text>
</comment>
<dbReference type="GO" id="GO:0046872">
    <property type="term" value="F:metal ion binding"/>
    <property type="evidence" value="ECO:0007669"/>
    <property type="project" value="UniProtKB-KW"/>
</dbReference>
<name>A0A7C4ZCH4_9DEIN</name>
<comment type="function">
    <text evidence="4">Catalyzes two steps in the biosynthesis of coenzyme A. In the first step cysteine is conjugated to 4'-phosphopantothenate to form 4-phosphopantothenoylcysteine, in the latter compound is decarboxylated to form 4'-phosphopantotheine.</text>
</comment>
<protein>
    <recommendedName>
        <fullName evidence="3">Coenzyme A biosynthesis bifunctional protein CoaBC</fullName>
    </recommendedName>
    <alternativeName>
        <fullName evidence="3">DNA/pantothenate metabolism flavoprotein</fullName>
    </alternativeName>
    <alternativeName>
        <fullName evidence="3">Phosphopantothenoylcysteine synthetase/decarboxylase</fullName>
        <shortName evidence="3">PPCS-PPCDC</shortName>
    </alternativeName>
    <domain>
        <recommendedName>
            <fullName evidence="3">Phosphopantothenoylcysteine decarboxylase</fullName>
            <shortName evidence="3">PPC decarboxylase</shortName>
            <shortName evidence="3">PPC-DC</shortName>
            <ecNumber evidence="3">4.1.1.36</ecNumber>
        </recommendedName>
        <alternativeName>
            <fullName evidence="3">CoaC</fullName>
        </alternativeName>
    </domain>
    <domain>
        <recommendedName>
            <fullName evidence="3">Phosphopantothenate--cysteine ligase</fullName>
            <ecNumber evidence="3">6.3.2.5</ecNumber>
        </recommendedName>
        <alternativeName>
            <fullName evidence="3">CoaB</fullName>
        </alternativeName>
        <alternativeName>
            <fullName evidence="3">Phosphopantothenoylcysteine synthetase</fullName>
            <shortName evidence="3">PPC synthetase</shortName>
            <shortName evidence="3">PPC-S</shortName>
        </alternativeName>
    </domain>
</protein>
<proteinExistence type="inferred from homology"/>
<feature type="binding site" evidence="3">
    <location>
        <position position="340"/>
    </location>
    <ligand>
        <name>CTP</name>
        <dbReference type="ChEBI" id="CHEBI:37563"/>
    </ligand>
</feature>
<comment type="caution">
    <text evidence="7">The sequence shown here is derived from an EMBL/GenBank/DDBJ whole genome shotgun (WGS) entry which is preliminary data.</text>
</comment>
<dbReference type="InterPro" id="IPR007085">
    <property type="entry name" value="DNA/pantothenate-metab_flavo_C"/>
</dbReference>
<dbReference type="InterPro" id="IPR036551">
    <property type="entry name" value="Flavin_trans-like"/>
</dbReference>
<feature type="binding site" evidence="3">
    <location>
        <position position="281"/>
    </location>
    <ligand>
        <name>CTP</name>
        <dbReference type="ChEBI" id="CHEBI:37563"/>
    </ligand>
</feature>
<dbReference type="InterPro" id="IPR005252">
    <property type="entry name" value="CoaBC"/>
</dbReference>
<keyword evidence="3 4" id="KW-0436">Ligase</keyword>
<keyword evidence="3" id="KW-0511">Multifunctional enzyme</keyword>
<feature type="binding site" evidence="3">
    <location>
        <position position="326"/>
    </location>
    <ligand>
        <name>CTP</name>
        <dbReference type="ChEBI" id="CHEBI:37563"/>
    </ligand>
</feature>
<dbReference type="SUPFAM" id="SSF52507">
    <property type="entry name" value="Homo-oligomeric flavin-containing Cys decarboxylases, HFCD"/>
    <property type="match status" value="1"/>
</dbReference>
<gene>
    <name evidence="3 7" type="primary">coaBC</name>
    <name evidence="7" type="ORF">ENK37_02805</name>
</gene>
<evidence type="ECO:0000256" key="1">
    <source>
        <dbReference type="ARBA" id="ARBA00022793"/>
    </source>
</evidence>
<dbReference type="GO" id="GO:0004633">
    <property type="term" value="F:phosphopantothenoylcysteine decarboxylase activity"/>
    <property type="evidence" value="ECO:0007669"/>
    <property type="project" value="UniProtKB-UniRule"/>
</dbReference>
<keyword evidence="1 3" id="KW-0210">Decarboxylase</keyword>
<dbReference type="EC" id="4.1.1.36" evidence="3"/>
<dbReference type="GO" id="GO:0071513">
    <property type="term" value="C:phosphopantothenoylcysteine decarboxylase complex"/>
    <property type="evidence" value="ECO:0007669"/>
    <property type="project" value="TreeGrafter"/>
</dbReference>
<keyword evidence="3" id="KW-0460">Magnesium</keyword>
<dbReference type="GO" id="GO:0010181">
    <property type="term" value="F:FMN binding"/>
    <property type="evidence" value="ECO:0007669"/>
    <property type="project" value="UniProtKB-UniRule"/>
</dbReference>
<dbReference type="GO" id="GO:0015937">
    <property type="term" value="P:coenzyme A biosynthetic process"/>
    <property type="evidence" value="ECO:0007669"/>
    <property type="project" value="UniProtKB-UniRule"/>
</dbReference>
<dbReference type="NCBIfam" id="TIGR00521">
    <property type="entry name" value="coaBC_dfp"/>
    <property type="match status" value="1"/>
</dbReference>
<dbReference type="Gene3D" id="3.40.50.10300">
    <property type="entry name" value="CoaB-like"/>
    <property type="match status" value="1"/>
</dbReference>
<comment type="caution">
    <text evidence="3">Lacks conserved residue(s) required for the propagation of feature annotation.</text>
</comment>
<comment type="pathway">
    <text evidence="3 4">Cofactor biosynthesis; coenzyme A biosynthesis; CoA from (R)-pantothenate: step 2/5.</text>
</comment>
<dbReference type="GO" id="GO:0015941">
    <property type="term" value="P:pantothenate catabolic process"/>
    <property type="evidence" value="ECO:0007669"/>
    <property type="project" value="InterPro"/>
</dbReference>
<keyword evidence="3 4" id="KW-0288">FMN</keyword>
<dbReference type="EC" id="6.3.2.5" evidence="3"/>
<accession>A0A7C4ZCH4</accession>
<feature type="binding site" evidence="3">
    <location>
        <position position="344"/>
    </location>
    <ligand>
        <name>CTP</name>
        <dbReference type="ChEBI" id="CHEBI:37563"/>
    </ligand>
</feature>
<evidence type="ECO:0000256" key="2">
    <source>
        <dbReference type="ARBA" id="ARBA00023239"/>
    </source>
</evidence>
<evidence type="ECO:0000259" key="5">
    <source>
        <dbReference type="Pfam" id="PF02441"/>
    </source>
</evidence>
<reference evidence="7" key="1">
    <citation type="journal article" date="2020" name="mSystems">
        <title>Genome- and Community-Level Interaction Insights into Carbon Utilization and Element Cycling Functions of Hydrothermarchaeota in Hydrothermal Sediment.</title>
        <authorList>
            <person name="Zhou Z."/>
            <person name="Liu Y."/>
            <person name="Xu W."/>
            <person name="Pan J."/>
            <person name="Luo Z.H."/>
            <person name="Li M."/>
        </authorList>
    </citation>
    <scope>NUCLEOTIDE SEQUENCE [LARGE SCALE GENOMIC DNA]</scope>
    <source>
        <strain evidence="7">HyVt-570</strain>
    </source>
</reference>
<feature type="binding site" evidence="3">
    <location>
        <position position="291"/>
    </location>
    <ligand>
        <name>CTP</name>
        <dbReference type="ChEBI" id="CHEBI:37563"/>
    </ligand>
</feature>
<keyword evidence="2 3" id="KW-0456">Lyase</keyword>
<keyword evidence="3" id="KW-0479">Metal-binding</keyword>
<feature type="region of interest" description="Phosphopantothenoylcysteine decarboxylase" evidence="3">
    <location>
        <begin position="1"/>
        <end position="192"/>
    </location>
</feature>
<evidence type="ECO:0000256" key="3">
    <source>
        <dbReference type="HAMAP-Rule" id="MF_02225"/>
    </source>
</evidence>
<dbReference type="GO" id="GO:0004632">
    <property type="term" value="F:phosphopantothenate--cysteine ligase activity"/>
    <property type="evidence" value="ECO:0007669"/>
    <property type="project" value="UniProtKB-UniRule"/>
</dbReference>
<comment type="cofactor">
    <cofactor evidence="3">
        <name>Mg(2+)</name>
        <dbReference type="ChEBI" id="CHEBI:18420"/>
    </cofactor>
</comment>
<dbReference type="UniPathway" id="UPA00241">
    <property type="reaction ID" value="UER00353"/>
</dbReference>
<feature type="domain" description="Flavoprotein" evidence="5">
    <location>
        <begin position="8"/>
        <end position="182"/>
    </location>
</feature>
<keyword evidence="3 4" id="KW-0285">Flavoprotein</keyword>
<evidence type="ECO:0000259" key="6">
    <source>
        <dbReference type="Pfam" id="PF04127"/>
    </source>
</evidence>
<comment type="catalytic activity">
    <reaction evidence="3 4">
        <text>N-[(R)-4-phosphopantothenoyl]-L-cysteine + H(+) = (R)-4'-phosphopantetheine + CO2</text>
        <dbReference type="Rhea" id="RHEA:16793"/>
        <dbReference type="ChEBI" id="CHEBI:15378"/>
        <dbReference type="ChEBI" id="CHEBI:16526"/>
        <dbReference type="ChEBI" id="CHEBI:59458"/>
        <dbReference type="ChEBI" id="CHEBI:61723"/>
        <dbReference type="EC" id="4.1.1.36"/>
    </reaction>
</comment>
<dbReference type="AlphaFoldDB" id="A0A7C4ZCH4"/>
<dbReference type="Proteomes" id="UP000885759">
    <property type="component" value="Unassembled WGS sequence"/>
</dbReference>
<comment type="cofactor">
    <cofactor evidence="3">
        <name>FMN</name>
        <dbReference type="ChEBI" id="CHEBI:58210"/>
    </cofactor>
    <text evidence="3">Binds 1 FMN per subunit.</text>
</comment>
<dbReference type="InterPro" id="IPR035929">
    <property type="entry name" value="CoaB-like_sf"/>
</dbReference>
<feature type="region of interest" description="Phosphopantothenate--cysteine ligase" evidence="3">
    <location>
        <begin position="193"/>
        <end position="410"/>
    </location>
</feature>
<dbReference type="Gene3D" id="3.40.50.1950">
    <property type="entry name" value="Flavin prenyltransferase-like"/>
    <property type="match status" value="1"/>
</dbReference>
<dbReference type="Pfam" id="PF02441">
    <property type="entry name" value="Flavoprotein"/>
    <property type="match status" value="1"/>
</dbReference>